<dbReference type="InterPro" id="IPR004089">
    <property type="entry name" value="MCPsignal_dom"/>
</dbReference>
<dbReference type="SMART" id="SM00304">
    <property type="entry name" value="HAMP"/>
    <property type="match status" value="1"/>
</dbReference>
<keyword evidence="1 3" id="KW-0807">Transducer</keyword>
<evidence type="ECO:0000259" key="6">
    <source>
        <dbReference type="PROSITE" id="PS50111"/>
    </source>
</evidence>
<dbReference type="Pfam" id="PF00015">
    <property type="entry name" value="MCPsignal"/>
    <property type="match status" value="1"/>
</dbReference>
<keyword evidence="5" id="KW-0812">Transmembrane</keyword>
<evidence type="ECO:0000259" key="7">
    <source>
        <dbReference type="PROSITE" id="PS50885"/>
    </source>
</evidence>
<dbReference type="Gene3D" id="1.10.8.500">
    <property type="entry name" value="HAMP domain in histidine kinase"/>
    <property type="match status" value="1"/>
</dbReference>
<evidence type="ECO:0000256" key="3">
    <source>
        <dbReference type="PROSITE-ProRule" id="PRU00284"/>
    </source>
</evidence>
<comment type="caution">
    <text evidence="8">The sequence shown here is derived from an EMBL/GenBank/DDBJ whole genome shotgun (WGS) entry which is preliminary data.</text>
</comment>
<dbReference type="Proteomes" id="UP001385499">
    <property type="component" value="Unassembled WGS sequence"/>
</dbReference>
<keyword evidence="5" id="KW-0472">Membrane</keyword>
<dbReference type="InterPro" id="IPR004090">
    <property type="entry name" value="Chemotax_Me-accpt_rcpt"/>
</dbReference>
<keyword evidence="9" id="KW-1185">Reference proteome</keyword>
<dbReference type="PANTHER" id="PTHR32089:SF112">
    <property type="entry name" value="LYSOZYME-LIKE PROTEIN-RELATED"/>
    <property type="match status" value="1"/>
</dbReference>
<evidence type="ECO:0000256" key="1">
    <source>
        <dbReference type="ARBA" id="ARBA00023224"/>
    </source>
</evidence>
<dbReference type="SMART" id="SM00283">
    <property type="entry name" value="MA"/>
    <property type="match status" value="1"/>
</dbReference>
<dbReference type="Pfam" id="PF00672">
    <property type="entry name" value="HAMP"/>
    <property type="match status" value="1"/>
</dbReference>
<accession>A0ABU8TQZ7</accession>
<name>A0ABU8TQZ7_9HYPH</name>
<dbReference type="InterPro" id="IPR007891">
    <property type="entry name" value="CHASE3"/>
</dbReference>
<feature type="transmembrane region" description="Helical" evidence="5">
    <location>
        <begin position="12"/>
        <end position="30"/>
    </location>
</feature>
<evidence type="ECO:0000313" key="8">
    <source>
        <dbReference type="EMBL" id="MEJ8476248.1"/>
    </source>
</evidence>
<sequence length="561" mass="60161">MLGNISVAKKGAAAFLILALIGAVAGGVSYTKTVGAMNQVTVASKIIDVTASTLELERSILDQALSLKTFLLTGDRNWLNQSTAMSASITDKFETIRATLTEHAPEDVASLEAMKAAWSEWFNTFAQKQINFMRTPETVDMARALELTPENHRLMTAVNSTSMKLAQALDSKKNTYLSMQNSELQLVKLIALTSAILIAVFAVLMGVINNQLVSRPLVRLCNIVESLSKGNVDQEIEFGKRSDEIGTMAEALGIFRVNLIKTRELEDGAAQQRETTIREKKEEMDRVAGEFERTVMGVSEEIIQSLDSLNEKSGELFNIATGTTQQALSVSAAAEQATGNVNTVAGATEELSASIREISQQVRESSKLADDASSEVERSNQAVTTLQKVVAKIGDVTSLITDIAAQTNLLALNATIEAARAGEAGRGFAVVASEVKALAEQTSNATEEIDRQISEMRTAADDSITATASVAEMVRSIADRSSQMAIAAEQQDAATSEIANNVSEAAGGTRGVSESISEVSSSASRTGDMSSDMRNSVEELHERSMQLRNAMHDFMSQVRAA</sequence>
<dbReference type="InterPro" id="IPR003660">
    <property type="entry name" value="HAMP_dom"/>
</dbReference>
<dbReference type="Gene3D" id="1.10.287.950">
    <property type="entry name" value="Methyl-accepting chemotaxis protein"/>
    <property type="match status" value="1"/>
</dbReference>
<evidence type="ECO:0000256" key="2">
    <source>
        <dbReference type="ARBA" id="ARBA00029447"/>
    </source>
</evidence>
<dbReference type="PANTHER" id="PTHR32089">
    <property type="entry name" value="METHYL-ACCEPTING CHEMOTAXIS PROTEIN MCPB"/>
    <property type="match status" value="1"/>
</dbReference>
<feature type="region of interest" description="Disordered" evidence="4">
    <location>
        <begin position="505"/>
        <end position="538"/>
    </location>
</feature>
<dbReference type="RefSeq" id="WP_340276666.1">
    <property type="nucleotide sequence ID" value="NZ_JBAKIA010000016.1"/>
</dbReference>
<dbReference type="EMBL" id="JBAKIA010000016">
    <property type="protein sequence ID" value="MEJ8476248.1"/>
    <property type="molecule type" value="Genomic_DNA"/>
</dbReference>
<feature type="compositionally biased region" description="Polar residues" evidence="4">
    <location>
        <begin position="525"/>
        <end position="534"/>
    </location>
</feature>
<evidence type="ECO:0000313" key="9">
    <source>
        <dbReference type="Proteomes" id="UP001385499"/>
    </source>
</evidence>
<dbReference type="PROSITE" id="PS50111">
    <property type="entry name" value="CHEMOTAXIS_TRANSDUC_2"/>
    <property type="match status" value="1"/>
</dbReference>
<gene>
    <name evidence="8" type="ORF">V6575_19320</name>
</gene>
<reference evidence="8 9" key="1">
    <citation type="submission" date="2024-02" db="EMBL/GenBank/DDBJ databases">
        <title>Roseibium algae sp. nov., isolated from marine alga (Grateloupia sp.), showing potential in myo-inositol conversion.</title>
        <authorList>
            <person name="Wang Y."/>
        </authorList>
    </citation>
    <scope>NUCLEOTIDE SEQUENCE [LARGE SCALE GENOMIC DNA]</scope>
    <source>
        <strain evidence="8 9">H3510</strain>
    </source>
</reference>
<comment type="similarity">
    <text evidence="2">Belongs to the methyl-accepting chemotaxis (MCP) protein family.</text>
</comment>
<organism evidence="8 9">
    <name type="scientific">Roseibium algae</name>
    <dbReference type="NCBI Taxonomy" id="3123038"/>
    <lineage>
        <taxon>Bacteria</taxon>
        <taxon>Pseudomonadati</taxon>
        <taxon>Pseudomonadota</taxon>
        <taxon>Alphaproteobacteria</taxon>
        <taxon>Hyphomicrobiales</taxon>
        <taxon>Stappiaceae</taxon>
        <taxon>Roseibium</taxon>
    </lineage>
</organism>
<dbReference type="SUPFAM" id="SSF58104">
    <property type="entry name" value="Methyl-accepting chemotaxis protein (MCP) signaling domain"/>
    <property type="match status" value="1"/>
</dbReference>
<dbReference type="PRINTS" id="PR00260">
    <property type="entry name" value="CHEMTRNSDUCR"/>
</dbReference>
<protein>
    <submittedName>
        <fullName evidence="8">Methyl-accepting chemotaxis protein</fullName>
    </submittedName>
</protein>
<proteinExistence type="inferred from homology"/>
<dbReference type="CDD" id="cd06225">
    <property type="entry name" value="HAMP"/>
    <property type="match status" value="1"/>
</dbReference>
<feature type="domain" description="HAMP" evidence="7">
    <location>
        <begin position="211"/>
        <end position="264"/>
    </location>
</feature>
<feature type="domain" description="Methyl-accepting transducer" evidence="6">
    <location>
        <begin position="305"/>
        <end position="541"/>
    </location>
</feature>
<dbReference type="PROSITE" id="PS50885">
    <property type="entry name" value="HAMP"/>
    <property type="match status" value="1"/>
</dbReference>
<evidence type="ECO:0000256" key="4">
    <source>
        <dbReference type="SAM" id="MobiDB-lite"/>
    </source>
</evidence>
<feature type="transmembrane region" description="Helical" evidence="5">
    <location>
        <begin position="186"/>
        <end position="208"/>
    </location>
</feature>
<feature type="compositionally biased region" description="Low complexity" evidence="4">
    <location>
        <begin position="512"/>
        <end position="524"/>
    </location>
</feature>
<dbReference type="Pfam" id="PF05227">
    <property type="entry name" value="CHASE3"/>
    <property type="match status" value="1"/>
</dbReference>
<evidence type="ECO:0000256" key="5">
    <source>
        <dbReference type="SAM" id="Phobius"/>
    </source>
</evidence>
<keyword evidence="5" id="KW-1133">Transmembrane helix</keyword>